<proteinExistence type="predicted"/>
<reference evidence="1" key="1">
    <citation type="journal article" date="2021" name="Proc. Natl. Acad. Sci. U.S.A.">
        <title>A Catalog of Tens of Thousands of Viruses from Human Metagenomes Reveals Hidden Associations with Chronic Diseases.</title>
        <authorList>
            <person name="Tisza M.J."/>
            <person name="Buck C.B."/>
        </authorList>
    </citation>
    <scope>NUCLEOTIDE SEQUENCE</scope>
    <source>
        <strain evidence="1">CtiJY10</strain>
    </source>
</reference>
<name>A0A8S5N594_9CAUD</name>
<organism evidence="1">
    <name type="scientific">Podoviridae sp. ctiJY10</name>
    <dbReference type="NCBI Taxonomy" id="2826572"/>
    <lineage>
        <taxon>Viruses</taxon>
        <taxon>Duplodnaviria</taxon>
        <taxon>Heunggongvirae</taxon>
        <taxon>Uroviricota</taxon>
        <taxon>Caudoviricetes</taxon>
    </lineage>
</organism>
<dbReference type="EMBL" id="BK015060">
    <property type="protein sequence ID" value="DAD89434.1"/>
    <property type="molecule type" value="Genomic_DNA"/>
</dbReference>
<protein>
    <submittedName>
        <fullName evidence="1">Uncharacterized protein</fullName>
    </submittedName>
</protein>
<evidence type="ECO:0000313" key="1">
    <source>
        <dbReference type="EMBL" id="DAD89434.1"/>
    </source>
</evidence>
<accession>A0A8S5N594</accession>
<sequence length="47" mass="5599">MENGRNYEKNSRKTVGETEIYYYTLLRITRRSNQKFAKIGTESVESH</sequence>